<dbReference type="Proteomes" id="UP000674938">
    <property type="component" value="Unassembled WGS sequence"/>
</dbReference>
<dbReference type="InterPro" id="IPR015341">
    <property type="entry name" value="Glyco_hydro_38_cen"/>
</dbReference>
<dbReference type="SUPFAM" id="SSF88713">
    <property type="entry name" value="Glycoside hydrolase/deacetylase"/>
    <property type="match status" value="1"/>
</dbReference>
<dbReference type="PANTHER" id="PTHR46017">
    <property type="entry name" value="ALPHA-MANNOSIDASE 2C1"/>
    <property type="match status" value="1"/>
</dbReference>
<dbReference type="Pfam" id="PF07748">
    <property type="entry name" value="Glyco_hydro_38C"/>
    <property type="match status" value="1"/>
</dbReference>
<dbReference type="SUPFAM" id="SSF88688">
    <property type="entry name" value="Families 57/38 glycoside transferase middle domain"/>
    <property type="match status" value="1"/>
</dbReference>
<dbReference type="Pfam" id="PF17677">
    <property type="entry name" value="Glyco_hydro38C2"/>
    <property type="match status" value="1"/>
</dbReference>
<dbReference type="GO" id="GO:0004559">
    <property type="term" value="F:alpha-mannosidase activity"/>
    <property type="evidence" value="ECO:0007669"/>
    <property type="project" value="InterPro"/>
</dbReference>
<dbReference type="CDD" id="cd10789">
    <property type="entry name" value="GH38N_AMII_ER_cytosolic"/>
    <property type="match status" value="1"/>
</dbReference>
<dbReference type="PANTHER" id="PTHR46017:SF1">
    <property type="entry name" value="ALPHA-MANNOSIDASE 2C1"/>
    <property type="match status" value="1"/>
</dbReference>
<dbReference type="Pfam" id="PF01074">
    <property type="entry name" value="Glyco_hydro_38N"/>
    <property type="match status" value="1"/>
</dbReference>
<gene>
    <name evidence="6" type="ORF">I6N95_01500</name>
</gene>
<dbReference type="Gene3D" id="2.70.98.30">
    <property type="entry name" value="Golgi alpha-mannosidase II, domain 4"/>
    <property type="match status" value="1"/>
</dbReference>
<dbReference type="FunFam" id="2.70.98.30:FF:000010">
    <property type="entry name" value="Cytosolic alpha-mannosidase"/>
    <property type="match status" value="1"/>
</dbReference>
<dbReference type="FunFam" id="1.20.1270.50:FF:000004">
    <property type="entry name" value="alpha-mannosidase 2C1 isoform X1"/>
    <property type="match status" value="1"/>
</dbReference>
<evidence type="ECO:0000313" key="7">
    <source>
        <dbReference type="Proteomes" id="UP000674938"/>
    </source>
</evidence>
<dbReference type="EMBL" id="JAEEGA010000001">
    <property type="protein sequence ID" value="MBP1039673.1"/>
    <property type="molecule type" value="Genomic_DNA"/>
</dbReference>
<keyword evidence="2" id="KW-0479">Metal-binding</keyword>
<dbReference type="InterPro" id="IPR041147">
    <property type="entry name" value="GH38_C"/>
</dbReference>
<evidence type="ECO:0000256" key="2">
    <source>
        <dbReference type="ARBA" id="ARBA00022723"/>
    </source>
</evidence>
<dbReference type="Gene3D" id="2.60.40.2220">
    <property type="match status" value="1"/>
</dbReference>
<accession>A0A940SUT7</accession>
<dbReference type="FunFam" id="3.20.110.10:FF:000002">
    <property type="entry name" value="alpha-mannosidase 2C1 isoform X1"/>
    <property type="match status" value="1"/>
</dbReference>
<dbReference type="InterPro" id="IPR011013">
    <property type="entry name" value="Gal_mutarotase_sf_dom"/>
</dbReference>
<evidence type="ECO:0000313" key="6">
    <source>
        <dbReference type="EMBL" id="MBP1039673.1"/>
    </source>
</evidence>
<dbReference type="InterPro" id="IPR027291">
    <property type="entry name" value="Glyco_hydro_38_N_sf"/>
</dbReference>
<dbReference type="InterPro" id="IPR028995">
    <property type="entry name" value="Glyco_hydro_57/38_cen_sf"/>
</dbReference>
<keyword evidence="3" id="KW-0378">Hydrolase</keyword>
<proteinExistence type="inferred from homology"/>
<dbReference type="GO" id="GO:0030246">
    <property type="term" value="F:carbohydrate binding"/>
    <property type="evidence" value="ECO:0007669"/>
    <property type="project" value="InterPro"/>
</dbReference>
<dbReference type="InterPro" id="IPR011330">
    <property type="entry name" value="Glyco_hydro/deAcase_b/a-brl"/>
</dbReference>
<dbReference type="GO" id="GO:0046872">
    <property type="term" value="F:metal ion binding"/>
    <property type="evidence" value="ECO:0007669"/>
    <property type="project" value="UniProtKB-KW"/>
</dbReference>
<dbReference type="GO" id="GO:0006013">
    <property type="term" value="P:mannose metabolic process"/>
    <property type="evidence" value="ECO:0007669"/>
    <property type="project" value="InterPro"/>
</dbReference>
<keyword evidence="4" id="KW-0326">Glycosidase</keyword>
<protein>
    <submittedName>
        <fullName evidence="6">Alpha-mannosidase</fullName>
    </submittedName>
</protein>
<sequence length="1022" mass="118617">MDVIEMLVRESIQRMNQELKKNMIKKTHPLTQLKLVDGDLTRDYQSGDYFGKKNQYYTIYGEMTIPEEWQTSLVSLGIYSSETEWDNATNPQITLYLNDQLIQGLDVNHREVILPQELLAEPLLTVRLEIFSGREEKQFPLFIQLQELDQQTRESYFDFYVALESWRSIIGDSHSELIYQQVLQEASRFLDFRQPYSDAYYNGLSAASTRLQEDLYDRVDFQATATVLAVGHTHIDIAWLWTVAQAIEKGQRSFSTVLKLMEEYPDYTFIQSQPQMYQFIKEHYPELYQQIKQKIAEGRWEAEGAMWVEADCNLTSGESLVRQIVHGKQFIKEEFGTDSQVLWLPDVFGYSAALPQILKKTNTPYFMTTKLSWNQFNQIPYDTFYWQGIDGSEILTHFITTVSEGYSPTPYYTTYNGLLDPYSVKGSWDRYQQKDLNDEVLLAYGYGDGGGGPTREMLEVAKRLKNGLPGIPKVTSGFPSAYFQRLDETLKEKKVPRWRGELYFEYHRGTYTSMAKNKKFNRETETLLQSLEKLFVQFGRERYPQGQLTKMWQLTLLNQFHDTLPGSSIKEVYDQTDLEYQETRRLGRTLVTELLTDDQPQDQWFVYNPLAKQRDLLVELSVESDQSLVADGQLLRQQLTTSGKRLVLIPEVPSLSGCLLKPEKGQPVVPLTAREVGKQIETAHYFVTFDEQAEISSLIDKATHREIVPEGQRLNQLVAYEDLPLNFDAWDIDIFYQEKQWAVQDVQSVQLVEDGPIRQTIRIKRVFEASTIKQFIHFYHHSRRIDFETDVDWHQQHILLKAQFPIAINTLKATFDIQFGNVERAIHTNTSWDMARFEVCGQKWLDMSEGNYGVSMLTDCKYGFNVAYQQMGVTLIKSATDPNPEADQGNHQFIYAILPHEGSWQEAETVEEALDLNTPALVSPIGKRFLKEEQLVSFATVNQKNILLDTVKKAELEETLILRLYEFHNKRTRAQVKLNLQVERAVLCDLLENELEELAVVDNEVIIPFLPFEIQTIKLYIK</sequence>
<dbReference type="GO" id="GO:0009313">
    <property type="term" value="P:oligosaccharide catabolic process"/>
    <property type="evidence" value="ECO:0007669"/>
    <property type="project" value="TreeGrafter"/>
</dbReference>
<dbReference type="RefSeq" id="WP_209524567.1">
    <property type="nucleotide sequence ID" value="NZ_JAEEGA010000001.1"/>
</dbReference>
<organism evidence="6 7">
    <name type="scientific">Vagococcus allomyrinae</name>
    <dbReference type="NCBI Taxonomy" id="2794353"/>
    <lineage>
        <taxon>Bacteria</taxon>
        <taxon>Bacillati</taxon>
        <taxon>Bacillota</taxon>
        <taxon>Bacilli</taxon>
        <taxon>Lactobacillales</taxon>
        <taxon>Enterococcaceae</taxon>
        <taxon>Vagococcus</taxon>
    </lineage>
</organism>
<evidence type="ECO:0000256" key="4">
    <source>
        <dbReference type="ARBA" id="ARBA00023295"/>
    </source>
</evidence>
<evidence type="ECO:0000259" key="5">
    <source>
        <dbReference type="SMART" id="SM00872"/>
    </source>
</evidence>
<dbReference type="Gene3D" id="3.20.110.10">
    <property type="entry name" value="Glycoside hydrolase 38, N terminal domain"/>
    <property type="match status" value="1"/>
</dbReference>
<dbReference type="InterPro" id="IPR011682">
    <property type="entry name" value="Glyco_hydro_38_C"/>
</dbReference>
<dbReference type="SMART" id="SM00872">
    <property type="entry name" value="Alpha-mann_mid"/>
    <property type="match status" value="1"/>
</dbReference>
<name>A0A940SUT7_9ENTE</name>
<reference evidence="6" key="1">
    <citation type="submission" date="2020-12" db="EMBL/GenBank/DDBJ databases">
        <title>Vagococcus allomyrinae sp. nov. and Enterococcus lavae sp. nov., isolated from the larvae of Allomyrina dichotoma.</title>
        <authorList>
            <person name="Lee S.D."/>
        </authorList>
    </citation>
    <scope>NUCLEOTIDE SEQUENCE</scope>
    <source>
        <strain evidence="6">BWB3-3</strain>
    </source>
</reference>
<comment type="similarity">
    <text evidence="1">Belongs to the glycosyl hydrolase 38 family.</text>
</comment>
<comment type="caution">
    <text evidence="6">The sequence shown here is derived from an EMBL/GenBank/DDBJ whole genome shotgun (WGS) entry which is preliminary data.</text>
</comment>
<dbReference type="Gene3D" id="1.20.1270.50">
    <property type="entry name" value="Glycoside hydrolase family 38, central domain"/>
    <property type="match status" value="1"/>
</dbReference>
<evidence type="ECO:0000256" key="1">
    <source>
        <dbReference type="ARBA" id="ARBA00009792"/>
    </source>
</evidence>
<dbReference type="Pfam" id="PF09261">
    <property type="entry name" value="Alpha-mann_mid"/>
    <property type="match status" value="1"/>
</dbReference>
<dbReference type="InterPro" id="IPR037094">
    <property type="entry name" value="Glyco_hydro_38_cen_sf"/>
</dbReference>
<feature type="domain" description="Glycoside hydrolase family 38 central" evidence="5">
    <location>
        <begin position="505"/>
        <end position="580"/>
    </location>
</feature>
<dbReference type="AlphaFoldDB" id="A0A940SUT7"/>
<dbReference type="InterPro" id="IPR000602">
    <property type="entry name" value="Glyco_hydro_38_N"/>
</dbReference>
<evidence type="ECO:0000256" key="3">
    <source>
        <dbReference type="ARBA" id="ARBA00022801"/>
    </source>
</evidence>
<keyword evidence="7" id="KW-1185">Reference proteome</keyword>
<dbReference type="SUPFAM" id="SSF74650">
    <property type="entry name" value="Galactose mutarotase-like"/>
    <property type="match status" value="1"/>
</dbReference>